<accession>A0A6G9YT52</accession>
<dbReference type="KEGG" id="nah:F5544_43505"/>
<gene>
    <name evidence="2" type="ORF">F5544_43505</name>
</gene>
<dbReference type="EMBL" id="CP046172">
    <property type="protein sequence ID" value="QIS16505.1"/>
    <property type="molecule type" value="Genomic_DNA"/>
</dbReference>
<name>A0A6G9YT52_9NOCA</name>
<dbReference type="SMART" id="SM00644">
    <property type="entry name" value="Ami_2"/>
    <property type="match status" value="1"/>
</dbReference>
<dbReference type="RefSeq" id="WP_238846975.1">
    <property type="nucleotide sequence ID" value="NZ_CP046172.1"/>
</dbReference>
<evidence type="ECO:0000259" key="1">
    <source>
        <dbReference type="SMART" id="SM00644"/>
    </source>
</evidence>
<feature type="domain" description="N-acetylmuramoyl-L-alanine amidase" evidence="1">
    <location>
        <begin position="160"/>
        <end position="303"/>
    </location>
</feature>
<evidence type="ECO:0000313" key="2">
    <source>
        <dbReference type="EMBL" id="QIS16505.1"/>
    </source>
</evidence>
<dbReference type="Gene3D" id="3.40.80.10">
    <property type="entry name" value="Peptidoglycan recognition protein-like"/>
    <property type="match status" value="1"/>
</dbReference>
<dbReference type="InterPro" id="IPR036505">
    <property type="entry name" value="Amidase/PGRP_sf"/>
</dbReference>
<organism evidence="2 3">
    <name type="scientific">Nocardia arthritidis</name>
    <dbReference type="NCBI Taxonomy" id="228602"/>
    <lineage>
        <taxon>Bacteria</taxon>
        <taxon>Bacillati</taxon>
        <taxon>Actinomycetota</taxon>
        <taxon>Actinomycetes</taxon>
        <taxon>Mycobacteriales</taxon>
        <taxon>Nocardiaceae</taxon>
        <taxon>Nocardia</taxon>
    </lineage>
</organism>
<dbReference type="InterPro" id="IPR002502">
    <property type="entry name" value="Amidase_domain"/>
</dbReference>
<protein>
    <recommendedName>
        <fullName evidence="1">N-acetylmuramoyl-L-alanine amidase domain-containing protein</fullName>
    </recommendedName>
</protein>
<dbReference type="SUPFAM" id="SSF55846">
    <property type="entry name" value="N-acetylmuramoyl-L-alanine amidase-like"/>
    <property type="match status" value="1"/>
</dbReference>
<reference evidence="2 3" key="1">
    <citation type="journal article" date="2019" name="ACS Chem. Biol.">
        <title>Identification and Mobilization of a Cryptic Antibiotic Biosynthesis Gene Locus from a Human-Pathogenic Nocardia Isolate.</title>
        <authorList>
            <person name="Herisse M."/>
            <person name="Ishida K."/>
            <person name="Porter J.L."/>
            <person name="Howden B."/>
            <person name="Hertweck C."/>
            <person name="Stinear T.P."/>
            <person name="Pidot S.J."/>
        </authorList>
    </citation>
    <scope>NUCLEOTIDE SEQUENCE [LARGE SCALE GENOMIC DNA]</scope>
    <source>
        <strain evidence="2 3">AUSMDU00012717</strain>
    </source>
</reference>
<dbReference type="GO" id="GO:0008745">
    <property type="term" value="F:N-acetylmuramoyl-L-alanine amidase activity"/>
    <property type="evidence" value="ECO:0007669"/>
    <property type="project" value="InterPro"/>
</dbReference>
<sequence>MSKDDYALAIIREGQRRGITPRGIQIALATALVESNLVMYANESDPESLKYPHEALSRDKNSSGLFQQRAPWWGFAADRMDPARSAGLFYDALAKLDYNNPGRTPGSYAQRVQQSAFPGRYDQRWPEAQSLYARLIGGFPATGGSEPMTQPAFTEIDKMGNSCDPRSRPPVNFLLHTEEGNSSAASLADYLNNSDNGVSYHYTLRDSILVDVVDTDYASWSVLSANAFTINLCFAGSRASWTRDEWLQRERDIEIAAYVAVQDCVKYNIPAIVIKPPYAEGPGISDHRYVTECLGIGDHRDVGPNFPWDVFEGYVNKWSGKVPADSDGDDMSWGETIRNLDGQDVSREDMLKWIDKHVNQLLNVGIAILDQLGGPGVGQAVADGQLVKFDGYPQGGNRPAYDLQAAIAKAVGVPGTRDMKEGK</sequence>
<keyword evidence="3" id="KW-1185">Reference proteome</keyword>
<dbReference type="Pfam" id="PF01510">
    <property type="entry name" value="Amidase_2"/>
    <property type="match status" value="1"/>
</dbReference>
<dbReference type="AlphaFoldDB" id="A0A6G9YT52"/>
<proteinExistence type="predicted"/>
<evidence type="ECO:0000313" key="3">
    <source>
        <dbReference type="Proteomes" id="UP000503540"/>
    </source>
</evidence>
<dbReference type="Proteomes" id="UP000503540">
    <property type="component" value="Chromosome"/>
</dbReference>
<dbReference type="GO" id="GO:0009253">
    <property type="term" value="P:peptidoglycan catabolic process"/>
    <property type="evidence" value="ECO:0007669"/>
    <property type="project" value="InterPro"/>
</dbReference>